<reference evidence="1 2" key="1">
    <citation type="journal article" date="2015" name="Genome Biol. Evol.">
        <title>Comparative Genomics of a Bacterivorous Green Alga Reveals Evolutionary Causalities and Consequences of Phago-Mixotrophic Mode of Nutrition.</title>
        <authorList>
            <person name="Burns J.A."/>
            <person name="Paasch A."/>
            <person name="Narechania A."/>
            <person name="Kim E."/>
        </authorList>
    </citation>
    <scope>NUCLEOTIDE SEQUENCE [LARGE SCALE GENOMIC DNA]</scope>
    <source>
        <strain evidence="1 2">PLY_AMNH</strain>
    </source>
</reference>
<dbReference type="Proteomes" id="UP001190700">
    <property type="component" value="Unassembled WGS sequence"/>
</dbReference>
<organism evidence="1 2">
    <name type="scientific">Cymbomonas tetramitiformis</name>
    <dbReference type="NCBI Taxonomy" id="36881"/>
    <lineage>
        <taxon>Eukaryota</taxon>
        <taxon>Viridiplantae</taxon>
        <taxon>Chlorophyta</taxon>
        <taxon>Pyramimonadophyceae</taxon>
        <taxon>Pyramimonadales</taxon>
        <taxon>Pyramimonadaceae</taxon>
        <taxon>Cymbomonas</taxon>
    </lineage>
</organism>
<evidence type="ECO:0000313" key="1">
    <source>
        <dbReference type="EMBL" id="KAK3272235.1"/>
    </source>
</evidence>
<dbReference type="AlphaFoldDB" id="A0AAE0G6J8"/>
<accession>A0AAE0G6J8</accession>
<name>A0AAE0G6J8_9CHLO</name>
<dbReference type="EMBL" id="LGRX02009083">
    <property type="protein sequence ID" value="KAK3272235.1"/>
    <property type="molecule type" value="Genomic_DNA"/>
</dbReference>
<evidence type="ECO:0000313" key="2">
    <source>
        <dbReference type="Proteomes" id="UP001190700"/>
    </source>
</evidence>
<sequence length="254" mass="26863">MGRLGSRPPLFLDLRRKDAGADVMAFKPDLIMSPPGAVTRFHIDSGFATWHDLAEGPSISSEPGGWCGGVQAWGSAMRVCKSLRGGVHGGVEAWGSVWGVQEPAGRCGGVQDPVCLLMVCKTLRISDCIAAGAAHASCFKPHTSLEALCGGFVGLSFGFSNNLITVGGFVTAMGLYTSQEDVSWALDPPRQLLLRRTHEGVLRAHAEALRLFGGRDNSVDIEGTELGRKLLACGVTLPALKAYGSIVELLWACV</sequence>
<protein>
    <submittedName>
        <fullName evidence="1">Uncharacterized protein</fullName>
    </submittedName>
</protein>
<gene>
    <name evidence="1" type="ORF">CYMTET_19458</name>
</gene>
<keyword evidence="2" id="KW-1185">Reference proteome</keyword>
<proteinExistence type="predicted"/>
<comment type="caution">
    <text evidence="1">The sequence shown here is derived from an EMBL/GenBank/DDBJ whole genome shotgun (WGS) entry which is preliminary data.</text>
</comment>